<dbReference type="EMBL" id="RXII01000021">
    <property type="protein sequence ID" value="RZN63204.1"/>
    <property type="molecule type" value="Genomic_DNA"/>
</dbReference>
<reference evidence="2 4" key="1">
    <citation type="submission" date="2018-10" db="EMBL/GenBank/DDBJ databases">
        <title>Co-occurring genomic capacity for anaerobic methane metabolism and dissimilatory sulfite reduction discovered in the Korarchaeota.</title>
        <authorList>
            <person name="Mckay L.J."/>
            <person name="Dlakic M."/>
            <person name="Fields M.W."/>
            <person name="Delmont T.O."/>
            <person name="Eren A.M."/>
            <person name="Jay Z.J."/>
            <person name="Klingelsmith K.B."/>
            <person name="Rusch D.B."/>
            <person name="Inskeep W.P."/>
        </authorList>
    </citation>
    <scope>NUCLEOTIDE SEQUENCE [LARGE SCALE GENOMIC DNA]</scope>
    <source>
        <strain evidence="2 4">MDKW</strain>
    </source>
</reference>
<evidence type="ECO:0000313" key="5">
    <source>
        <dbReference type="Proteomes" id="UP000316217"/>
    </source>
</evidence>
<dbReference type="RefSeq" id="WP_125671698.1">
    <property type="nucleotide sequence ID" value="NZ_RCOS01000106.1"/>
</dbReference>
<keyword evidence="1" id="KW-1133">Transmembrane helix</keyword>
<accession>A0A3R9QUS7</accession>
<comment type="caution">
    <text evidence="2">The sequence shown here is derived from an EMBL/GenBank/DDBJ whole genome shotgun (WGS) entry which is preliminary data.</text>
</comment>
<dbReference type="AlphaFoldDB" id="A0A3R9QUS7"/>
<evidence type="ECO:0000256" key="1">
    <source>
        <dbReference type="SAM" id="Phobius"/>
    </source>
</evidence>
<evidence type="ECO:0000313" key="2">
    <source>
        <dbReference type="EMBL" id="RSN73922.1"/>
    </source>
</evidence>
<feature type="transmembrane region" description="Helical" evidence="1">
    <location>
        <begin position="98"/>
        <end position="118"/>
    </location>
</feature>
<keyword evidence="4" id="KW-1185">Reference proteome</keyword>
<dbReference type="Proteomes" id="UP000316217">
    <property type="component" value="Unassembled WGS sequence"/>
</dbReference>
<evidence type="ECO:0000313" key="3">
    <source>
        <dbReference type="EMBL" id="RZN63204.1"/>
    </source>
</evidence>
<organism evidence="2 4">
    <name type="scientific">Candidatus Methanodesulfokora washburnensis</name>
    <dbReference type="NCBI Taxonomy" id="2478471"/>
    <lineage>
        <taxon>Archaea</taxon>
        <taxon>Thermoproteota</taxon>
        <taxon>Candidatus Korarchaeia</taxon>
        <taxon>Candidatus Korarchaeia incertae sedis</taxon>
        <taxon>Candidatus Methanodesulfokora</taxon>
    </lineage>
</organism>
<dbReference type="Proteomes" id="UP000277582">
    <property type="component" value="Unassembled WGS sequence"/>
</dbReference>
<feature type="transmembrane region" description="Helical" evidence="1">
    <location>
        <begin position="67"/>
        <end position="86"/>
    </location>
</feature>
<evidence type="ECO:0000313" key="4">
    <source>
        <dbReference type="Proteomes" id="UP000277582"/>
    </source>
</evidence>
<dbReference type="EMBL" id="RCOS01000106">
    <property type="protein sequence ID" value="RSN73922.1"/>
    <property type="molecule type" value="Genomic_DNA"/>
</dbReference>
<gene>
    <name evidence="2" type="ORF">D6D85_09200</name>
    <name evidence="3" type="ORF">EF810_01255</name>
</gene>
<protein>
    <submittedName>
        <fullName evidence="2">Uncharacterized protein</fullName>
    </submittedName>
</protein>
<feature type="transmembrane region" description="Helical" evidence="1">
    <location>
        <begin position="7"/>
        <end position="28"/>
    </location>
</feature>
<proteinExistence type="predicted"/>
<keyword evidence="1" id="KW-0812">Transmembrane</keyword>
<name>A0A3R9QUS7_9CREN</name>
<keyword evidence="1" id="KW-0472">Membrane</keyword>
<feature type="transmembrane region" description="Helical" evidence="1">
    <location>
        <begin position="34"/>
        <end position="58"/>
    </location>
</feature>
<reference evidence="3 5" key="2">
    <citation type="journal article" date="2019" name="Nat. Microbiol.">
        <title>Wide diversity of methane and short-chain alkane metabolisms in uncultured archaea.</title>
        <authorList>
            <person name="Borrel G."/>
            <person name="Adam P.S."/>
            <person name="McKay L.J."/>
            <person name="Chen L.X."/>
            <person name="Sierra-Garcia I.N."/>
            <person name="Sieber C.M."/>
            <person name="Letourneur Q."/>
            <person name="Ghozlane A."/>
            <person name="Andersen G.L."/>
            <person name="Li W.J."/>
            <person name="Hallam S.J."/>
            <person name="Muyzer G."/>
            <person name="de Oliveira V.M."/>
            <person name="Inskeep W.P."/>
            <person name="Banfield J.F."/>
            <person name="Gribaldo S."/>
        </authorList>
    </citation>
    <scope>NUCLEOTIDE SEQUENCE [LARGE SCALE GENOMIC DNA]</scope>
    <source>
        <strain evidence="3">NM4</strain>
    </source>
</reference>
<sequence>MATLANVILAYMILFSLMFASFSAFFLLEGSEPFLLASYLTIILLSLLFIIACILMVYRKEKGRKLAIVDGVMAIFLSASVIISAFAYAPRALGRDGILVLLFLLFFLLFSMFTILFLSNEQVRRDITGRYPGPVP</sequence>